<dbReference type="PANTHER" id="PTHR23513:SF6">
    <property type="entry name" value="MAJOR FACILITATOR SUPERFAMILY ASSOCIATED DOMAIN-CONTAINING PROTEIN"/>
    <property type="match status" value="1"/>
</dbReference>
<feature type="transmembrane region" description="Helical" evidence="7">
    <location>
        <begin position="294"/>
        <end position="316"/>
    </location>
</feature>
<dbReference type="Proteomes" id="UP000585638">
    <property type="component" value="Unassembled WGS sequence"/>
</dbReference>
<dbReference type="InterPro" id="IPR020846">
    <property type="entry name" value="MFS_dom"/>
</dbReference>
<feature type="transmembrane region" description="Helical" evidence="7">
    <location>
        <begin position="379"/>
        <end position="398"/>
    </location>
</feature>
<dbReference type="InterPro" id="IPR010290">
    <property type="entry name" value="TM_effector"/>
</dbReference>
<sequence>MSGPPAGFRWYWFSQTASFVGDRLTGFTAPSIAILVLHASSAEVGVLSATGWLAYPAFGMLAGGLLAHVRKRPVLVVGELTRLLAFVTVGVLAVLGHISVAGLIVAVAIAGVATVFGDVAGQTYLPTLVEPRSLFPANARVQSSDSLSKLVGPALAGVIIGVVGPFAALAANGLPFALSAFGQSRVRTLEPKPLPQRRDPVLVRIRDGLTQVRHIPMLRQIVQGSVIRAFGIGVVDTVLLLFAYRALGLSSVGGGLLLAAGSLGGLTGAFLAARLAARFGVRRMMLLSGLEGASWLALPLCLFVAPVAVLVAVRVFSSVWLPVWAVLTTGVRQSLAPPGHESTVHATARTLVSSATPAGSLIGGLAAGAATGWLGVTHGLVLVLTAGGLIAGCSVLFVRRASRSLVQPELVAA</sequence>
<dbReference type="Pfam" id="PF05977">
    <property type="entry name" value="MFS_3"/>
    <property type="match status" value="1"/>
</dbReference>
<evidence type="ECO:0000259" key="8">
    <source>
        <dbReference type="PROSITE" id="PS50850"/>
    </source>
</evidence>
<reference evidence="9 10" key="1">
    <citation type="submission" date="2020-08" db="EMBL/GenBank/DDBJ databases">
        <title>Sequencing the genomes of 1000 actinobacteria strains.</title>
        <authorList>
            <person name="Klenk H.-P."/>
        </authorList>
    </citation>
    <scope>NUCLEOTIDE SEQUENCE [LARGE SCALE GENOMIC DNA]</scope>
    <source>
        <strain evidence="9 10">DSM 43851</strain>
    </source>
</reference>
<dbReference type="RefSeq" id="WP_184861217.1">
    <property type="nucleotide sequence ID" value="NZ_BAAAWY010000031.1"/>
</dbReference>
<evidence type="ECO:0000256" key="2">
    <source>
        <dbReference type="ARBA" id="ARBA00022448"/>
    </source>
</evidence>
<feature type="transmembrane region" description="Helical" evidence="7">
    <location>
        <begin position="52"/>
        <end position="71"/>
    </location>
</feature>
<comment type="subcellular location">
    <subcellularLocation>
        <location evidence="1">Cell membrane</location>
        <topology evidence="1">Multi-pass membrane protein</topology>
    </subcellularLocation>
</comment>
<dbReference type="InterPro" id="IPR036259">
    <property type="entry name" value="MFS_trans_sf"/>
</dbReference>
<keyword evidence="2" id="KW-0813">Transport</keyword>
<dbReference type="GO" id="GO:0022857">
    <property type="term" value="F:transmembrane transporter activity"/>
    <property type="evidence" value="ECO:0007669"/>
    <property type="project" value="InterPro"/>
</dbReference>
<dbReference type="EMBL" id="JACHIR010000001">
    <property type="protein sequence ID" value="MBB5891246.1"/>
    <property type="molecule type" value="Genomic_DNA"/>
</dbReference>
<keyword evidence="3" id="KW-1003">Cell membrane</keyword>
<gene>
    <name evidence="9" type="ORF">BJ998_002442</name>
</gene>
<protein>
    <submittedName>
        <fullName evidence="9">MFS family permease</fullName>
    </submittedName>
</protein>
<dbReference type="AlphaFoldDB" id="A0A7W9NGK5"/>
<feature type="domain" description="Major facilitator superfamily (MFS) profile" evidence="8">
    <location>
        <begin position="217"/>
        <end position="413"/>
    </location>
</feature>
<name>A0A7W9NGK5_9PSEU</name>
<evidence type="ECO:0000256" key="1">
    <source>
        <dbReference type="ARBA" id="ARBA00004651"/>
    </source>
</evidence>
<organism evidence="9 10">
    <name type="scientific">Kutzneria kofuensis</name>
    <dbReference type="NCBI Taxonomy" id="103725"/>
    <lineage>
        <taxon>Bacteria</taxon>
        <taxon>Bacillati</taxon>
        <taxon>Actinomycetota</taxon>
        <taxon>Actinomycetes</taxon>
        <taxon>Pseudonocardiales</taxon>
        <taxon>Pseudonocardiaceae</taxon>
        <taxon>Kutzneria</taxon>
    </lineage>
</organism>
<dbReference type="GO" id="GO:0005886">
    <property type="term" value="C:plasma membrane"/>
    <property type="evidence" value="ECO:0007669"/>
    <property type="project" value="UniProtKB-SubCell"/>
</dbReference>
<feature type="transmembrane region" description="Helical" evidence="7">
    <location>
        <begin position="83"/>
        <end position="116"/>
    </location>
</feature>
<feature type="transmembrane region" description="Helical" evidence="7">
    <location>
        <begin position="253"/>
        <end position="273"/>
    </location>
</feature>
<keyword evidence="4 7" id="KW-0812">Transmembrane</keyword>
<evidence type="ECO:0000256" key="3">
    <source>
        <dbReference type="ARBA" id="ARBA00022475"/>
    </source>
</evidence>
<evidence type="ECO:0000256" key="6">
    <source>
        <dbReference type="ARBA" id="ARBA00023136"/>
    </source>
</evidence>
<dbReference type="SUPFAM" id="SSF103473">
    <property type="entry name" value="MFS general substrate transporter"/>
    <property type="match status" value="1"/>
</dbReference>
<evidence type="ECO:0000256" key="5">
    <source>
        <dbReference type="ARBA" id="ARBA00022989"/>
    </source>
</evidence>
<evidence type="ECO:0000313" key="10">
    <source>
        <dbReference type="Proteomes" id="UP000585638"/>
    </source>
</evidence>
<dbReference type="Gene3D" id="1.20.1250.20">
    <property type="entry name" value="MFS general substrate transporter like domains"/>
    <property type="match status" value="2"/>
</dbReference>
<accession>A0A7W9NGK5</accession>
<evidence type="ECO:0000256" key="7">
    <source>
        <dbReference type="SAM" id="Phobius"/>
    </source>
</evidence>
<keyword evidence="10" id="KW-1185">Reference proteome</keyword>
<keyword evidence="6 7" id="KW-0472">Membrane</keyword>
<keyword evidence="5 7" id="KW-1133">Transmembrane helix</keyword>
<evidence type="ECO:0000256" key="4">
    <source>
        <dbReference type="ARBA" id="ARBA00022692"/>
    </source>
</evidence>
<proteinExistence type="predicted"/>
<dbReference type="CDD" id="cd06173">
    <property type="entry name" value="MFS_MefA_like"/>
    <property type="match status" value="1"/>
</dbReference>
<feature type="transmembrane region" description="Helical" evidence="7">
    <location>
        <begin position="226"/>
        <end position="247"/>
    </location>
</feature>
<evidence type="ECO:0000313" key="9">
    <source>
        <dbReference type="EMBL" id="MBB5891246.1"/>
    </source>
</evidence>
<feature type="transmembrane region" description="Helical" evidence="7">
    <location>
        <begin position="154"/>
        <end position="178"/>
    </location>
</feature>
<dbReference type="PROSITE" id="PS50850">
    <property type="entry name" value="MFS"/>
    <property type="match status" value="1"/>
</dbReference>
<comment type="caution">
    <text evidence="9">The sequence shown here is derived from an EMBL/GenBank/DDBJ whole genome shotgun (WGS) entry which is preliminary data.</text>
</comment>
<dbReference type="PANTHER" id="PTHR23513">
    <property type="entry name" value="INTEGRAL MEMBRANE EFFLUX PROTEIN-RELATED"/>
    <property type="match status" value="1"/>
</dbReference>